<dbReference type="AlphaFoldDB" id="A0A2T7BB89"/>
<keyword evidence="1" id="KW-0812">Transmembrane</keyword>
<reference evidence="2 3" key="1">
    <citation type="submission" date="2018-04" db="EMBL/GenBank/DDBJ databases">
        <title>Chitinophaga fuyangensis sp. nov., isolated from soil in a chemical factory.</title>
        <authorList>
            <person name="Chen K."/>
        </authorList>
    </citation>
    <scope>NUCLEOTIDE SEQUENCE [LARGE SCALE GENOMIC DNA]</scope>
    <source>
        <strain evidence="2 3">LY-1</strain>
    </source>
</reference>
<evidence type="ECO:0008006" key="4">
    <source>
        <dbReference type="Google" id="ProtNLM"/>
    </source>
</evidence>
<accession>A0A2T7BB89</accession>
<feature type="transmembrane region" description="Helical" evidence="1">
    <location>
        <begin position="319"/>
        <end position="344"/>
    </location>
</feature>
<feature type="transmembrane region" description="Helical" evidence="1">
    <location>
        <begin position="231"/>
        <end position="247"/>
    </location>
</feature>
<dbReference type="EMBL" id="QCYK01000004">
    <property type="protein sequence ID" value="PUZ21659.1"/>
    <property type="molecule type" value="Genomic_DNA"/>
</dbReference>
<name>A0A2T7BB89_9BACT</name>
<gene>
    <name evidence="2" type="ORF">DCC81_24015</name>
</gene>
<comment type="caution">
    <text evidence="2">The sequence shown here is derived from an EMBL/GenBank/DDBJ whole genome shotgun (WGS) entry which is preliminary data.</text>
</comment>
<dbReference type="OrthoDB" id="675873at2"/>
<evidence type="ECO:0000313" key="2">
    <source>
        <dbReference type="EMBL" id="PUZ21659.1"/>
    </source>
</evidence>
<feature type="transmembrane region" description="Helical" evidence="1">
    <location>
        <begin position="259"/>
        <end position="278"/>
    </location>
</feature>
<dbReference type="InterPro" id="IPR022134">
    <property type="entry name" value="DUF3667"/>
</dbReference>
<proteinExistence type="predicted"/>
<keyword evidence="1" id="KW-0472">Membrane</keyword>
<protein>
    <recommendedName>
        <fullName evidence="4">DUF3667 domain-containing protein</fullName>
    </recommendedName>
</protein>
<organism evidence="2 3">
    <name type="scientific">Chitinophaga parva</name>
    <dbReference type="NCBI Taxonomy" id="2169414"/>
    <lineage>
        <taxon>Bacteria</taxon>
        <taxon>Pseudomonadati</taxon>
        <taxon>Bacteroidota</taxon>
        <taxon>Chitinophagia</taxon>
        <taxon>Chitinophagales</taxon>
        <taxon>Chitinophagaceae</taxon>
        <taxon>Chitinophaga</taxon>
    </lineage>
</organism>
<sequence>MSKDLRHEKNCLNCGHEVPERFCTHCGQENTPAHEPFSHLLKHFVADVVHYDSKFHTSITYLLFRPGRLTKEYLAGKRVSYIHPIRLYIFVSFVFFFTAFAINKHEEVEEEKTTEHAILQTATDTLSHVLKGVQLDSEGGKPGTSAADYARRITHTTLDSTFASRSDSTGWEQFHSVAAYDSAQKTLPDSLRDGRGERWLYRRLIYLRHKYNNANYQEIFMEMIQHDGPKVMFLLLPLFALLMKAMYNWKRWFYADHAIFSIHVHSFWFILFLVVLILGRVFNTDAFNGWGWMLGFFYLMAAMRNTYSQGWGKSFIKASVISVAYCCSVLIVFLLFLLLAFAVIL</sequence>
<feature type="transmembrane region" description="Helical" evidence="1">
    <location>
        <begin position="290"/>
        <end position="307"/>
    </location>
</feature>
<keyword evidence="3" id="KW-1185">Reference proteome</keyword>
<dbReference type="Proteomes" id="UP000244450">
    <property type="component" value="Unassembled WGS sequence"/>
</dbReference>
<evidence type="ECO:0000313" key="3">
    <source>
        <dbReference type="Proteomes" id="UP000244450"/>
    </source>
</evidence>
<dbReference type="RefSeq" id="WP_108689312.1">
    <property type="nucleotide sequence ID" value="NZ_QCYK01000004.1"/>
</dbReference>
<keyword evidence="1" id="KW-1133">Transmembrane helix</keyword>
<feature type="transmembrane region" description="Helical" evidence="1">
    <location>
        <begin position="85"/>
        <end position="102"/>
    </location>
</feature>
<dbReference type="Pfam" id="PF12412">
    <property type="entry name" value="DUF3667"/>
    <property type="match status" value="1"/>
</dbReference>
<evidence type="ECO:0000256" key="1">
    <source>
        <dbReference type="SAM" id="Phobius"/>
    </source>
</evidence>